<dbReference type="EMBL" id="GBRH01196607">
    <property type="protein sequence ID" value="JAE01289.1"/>
    <property type="molecule type" value="Transcribed_RNA"/>
</dbReference>
<accession>A0A0A9EQK5</accession>
<reference evidence="1" key="1">
    <citation type="submission" date="2014-09" db="EMBL/GenBank/DDBJ databases">
        <authorList>
            <person name="Magalhaes I.L.F."/>
            <person name="Oliveira U."/>
            <person name="Santos F.R."/>
            <person name="Vidigal T.H.D.A."/>
            <person name="Brescovit A.D."/>
            <person name="Santos A.J."/>
        </authorList>
    </citation>
    <scope>NUCLEOTIDE SEQUENCE</scope>
    <source>
        <tissue evidence="1">Shoot tissue taken approximately 20 cm above the soil surface</tissue>
    </source>
</reference>
<name>A0A0A9EQK5_ARUDO</name>
<proteinExistence type="predicted"/>
<organism evidence="1">
    <name type="scientific">Arundo donax</name>
    <name type="common">Giant reed</name>
    <name type="synonym">Donax arundinaceus</name>
    <dbReference type="NCBI Taxonomy" id="35708"/>
    <lineage>
        <taxon>Eukaryota</taxon>
        <taxon>Viridiplantae</taxon>
        <taxon>Streptophyta</taxon>
        <taxon>Embryophyta</taxon>
        <taxon>Tracheophyta</taxon>
        <taxon>Spermatophyta</taxon>
        <taxon>Magnoliopsida</taxon>
        <taxon>Liliopsida</taxon>
        <taxon>Poales</taxon>
        <taxon>Poaceae</taxon>
        <taxon>PACMAD clade</taxon>
        <taxon>Arundinoideae</taxon>
        <taxon>Arundineae</taxon>
        <taxon>Arundo</taxon>
    </lineage>
</organism>
<protein>
    <submittedName>
        <fullName evidence="1">Uncharacterized protein</fullName>
    </submittedName>
</protein>
<evidence type="ECO:0000313" key="1">
    <source>
        <dbReference type="EMBL" id="JAE01289.1"/>
    </source>
</evidence>
<reference evidence="1" key="2">
    <citation type="journal article" date="2015" name="Data Brief">
        <title>Shoot transcriptome of the giant reed, Arundo donax.</title>
        <authorList>
            <person name="Barrero R.A."/>
            <person name="Guerrero F.D."/>
            <person name="Moolhuijzen P."/>
            <person name="Goolsby J.A."/>
            <person name="Tidwell J."/>
            <person name="Bellgard S.E."/>
            <person name="Bellgard M.I."/>
        </authorList>
    </citation>
    <scope>NUCLEOTIDE SEQUENCE</scope>
    <source>
        <tissue evidence="1">Shoot tissue taken approximately 20 cm above the soil surface</tissue>
    </source>
</reference>
<dbReference type="AlphaFoldDB" id="A0A0A9EQK5"/>
<sequence>MQGKGHIKVVHGKLSWPQQGIDKSHWYLIVYLYLIKRKLFGSTEQKRSAYHFLSS</sequence>